<protein>
    <recommendedName>
        <fullName evidence="3">leucine--tRNA ligase</fullName>
        <ecNumber evidence="3">6.1.1.4</ecNumber>
    </recommendedName>
    <alternativeName>
        <fullName evidence="11">Leucyl-tRNA synthetase</fullName>
    </alternativeName>
</protein>
<proteinExistence type="inferred from homology"/>
<evidence type="ECO:0000256" key="12">
    <source>
        <dbReference type="ARBA" id="ARBA00047469"/>
    </source>
</evidence>
<evidence type="ECO:0000259" key="15">
    <source>
        <dbReference type="Pfam" id="PF01406"/>
    </source>
</evidence>
<dbReference type="Pfam" id="PF24810">
    <property type="entry name" value="RBD_LARS1"/>
    <property type="match status" value="1"/>
</dbReference>
<dbReference type="InterPro" id="IPR001412">
    <property type="entry name" value="aa-tRNA-synth_I_CS"/>
</dbReference>
<feature type="domain" description="Methionyl/Valyl/Leucyl/Isoleucyl-tRNA synthetase anticodon-binding" evidence="16">
    <location>
        <begin position="825"/>
        <end position="947"/>
    </location>
</feature>
<comment type="caution">
    <text evidence="18">The sequence shown here is derived from an EMBL/GenBank/DDBJ whole genome shotgun (WGS) entry which is preliminary data.</text>
</comment>
<dbReference type="CDD" id="cd07959">
    <property type="entry name" value="Anticodon_Ia_Leu_AEc"/>
    <property type="match status" value="1"/>
</dbReference>
<dbReference type="EMBL" id="NPHW01006916">
    <property type="protein sequence ID" value="OXV05477.1"/>
    <property type="molecule type" value="Genomic_DNA"/>
</dbReference>
<dbReference type="Pfam" id="PF01406">
    <property type="entry name" value="tRNA-synt_1e"/>
    <property type="match status" value="1"/>
</dbReference>
<keyword evidence="6 13" id="KW-0547">Nucleotide-binding</keyword>
<dbReference type="AlphaFoldDB" id="A0A232LNT5"/>
<sequence length="1113" mass="125406">MASIEVPLRPQVVDSEQNTLQLENTEKRDSLIVSEKKYQKLWAEEALFNQDAPTTDIRNPPPKFFGTMAYPYMNGTLHVGHAFTASKIEFATGFARMQGKQALYPQGFHCSGMPIKACADKLAREIEMFGKHFERYVELDIEPGVEQDIPISATKGSDAKTDLSKFSSSKSKAAAKTIQTKYQFQIMLALGVPATEIHKFADSAHWLAFFPPLCREDLTAFGARIDWRRSMVTTDANPYYDSFIRWQMNCLKDLGKIKFGKRYTIYSPKDGQPCLDHDRSSGEGVTPQEYLCLKMRTLEWSERAKQVIGDALPANAKVYFVPATLRPETMYGQTCCFVGPKVKYSIFEASADRKEYFLLSSRAARNMAYQSIFPEWGVYPKMVDLLGSDLVGSLVDAPLSVHNDGVRILPMETVKPTKGTGIVTCVPSNSPDDYATVLDLVKKAEYYGIKEEWAEKEIIPIIQTPMGNLTAKAIYEKLKINSSKDPKLTEAKEIAYKTDFYQGTMIYGLFSGKPVQEAKALVAKQLLDSGRAFKYAEPDGQVISRSGDECVAAYLDQWYFCYGTAENGGDGEWCQTVLDHVDSGLNSYYPEATHAFKSTIGWLAQWACTRSYGLGTKLPWDPSQLVESLSDSTIYMAYYTVCHYLHGDIFGKTPGKSSKPISPEQMTDDVWDYLFYRRETVDTDIAAEDLASMRREFSYWYPLDIRVSGKDLINNHLTFALYHHVALFSKDYWPQGFRVNGHLMLNGKKMSKSTGNFLTLRQAIQKFGADATRLALADSGDGIEDANLEESSANAAILRLYELKKWAKDNLEDPSLRDGELSFFDKLFENDMNTLVLETRQNYENTMYKLALKTGFFDLQSSRDWYRENCRAAGIGLHTKLIRRFVELQTLLLTPIAPHWADSVWQELLRENASIQNARYPAVPKPDPVLTGACEYVKSTASTISQTEAAQTKRLQKSKQTSFDPTKGKKLTIFVADAFPAWQQQYRNTLREQFKSTGAVDTKALAGQIKKSDLKKAMPFIQTLKKRLDHGEKPEQVLQERLPFDEAQTLRETIPGIKSTVKRLELVEIVRYIEGEDTGELITNGNEGGERVPLPPVAANAVPGIPAFWLSDV</sequence>
<keyword evidence="5" id="KW-0479">Metal-binding</keyword>
<dbReference type="PANTHER" id="PTHR45794:SF1">
    <property type="entry name" value="LEUCINE--TRNA LIGASE, CYTOPLASMIC"/>
    <property type="match status" value="1"/>
</dbReference>
<dbReference type="InterPro" id="IPR032678">
    <property type="entry name" value="tRNA-synt_1_cat_dom"/>
</dbReference>
<dbReference type="GO" id="GO:0002161">
    <property type="term" value="F:aminoacyl-tRNA deacylase activity"/>
    <property type="evidence" value="ECO:0007669"/>
    <property type="project" value="InterPro"/>
</dbReference>
<dbReference type="GO" id="GO:0046872">
    <property type="term" value="F:metal ion binding"/>
    <property type="evidence" value="ECO:0007669"/>
    <property type="project" value="UniProtKB-KW"/>
</dbReference>
<evidence type="ECO:0000256" key="13">
    <source>
        <dbReference type="RuleBase" id="RU363035"/>
    </source>
</evidence>
<dbReference type="GO" id="GO:1990825">
    <property type="term" value="F:sequence-specific mRNA binding"/>
    <property type="evidence" value="ECO:0007669"/>
    <property type="project" value="EnsemblFungi"/>
</dbReference>
<dbReference type="OrthoDB" id="10249672at2759"/>
<dbReference type="Gene3D" id="3.40.50.620">
    <property type="entry name" value="HUPs"/>
    <property type="match status" value="1"/>
</dbReference>
<dbReference type="EC" id="6.1.1.4" evidence="3"/>
<dbReference type="InterPro" id="IPR013155">
    <property type="entry name" value="M/V/L/I-tRNA-synth_anticd-bd"/>
</dbReference>
<dbReference type="InterPro" id="IPR009008">
    <property type="entry name" value="Val/Leu/Ile-tRNA-synth_edit"/>
</dbReference>
<evidence type="ECO:0000259" key="16">
    <source>
        <dbReference type="Pfam" id="PF08264"/>
    </source>
</evidence>
<dbReference type="SUPFAM" id="SSF50677">
    <property type="entry name" value="ValRS/IleRS/LeuRS editing domain"/>
    <property type="match status" value="1"/>
</dbReference>
<dbReference type="GO" id="GO:0005524">
    <property type="term" value="F:ATP binding"/>
    <property type="evidence" value="ECO:0007669"/>
    <property type="project" value="UniProtKB-KW"/>
</dbReference>
<keyword evidence="7" id="KW-0862">Zinc</keyword>
<dbReference type="InterPro" id="IPR014729">
    <property type="entry name" value="Rossmann-like_a/b/a_fold"/>
</dbReference>
<feature type="domain" description="Aminoacyl-tRNA synthetase class Ia" evidence="14">
    <location>
        <begin position="39"/>
        <end position="121"/>
    </location>
</feature>
<dbReference type="GO" id="GO:0004823">
    <property type="term" value="F:leucine-tRNA ligase activity"/>
    <property type="evidence" value="ECO:0007669"/>
    <property type="project" value="UniProtKB-EC"/>
</dbReference>
<keyword evidence="9 13" id="KW-0648">Protein biosynthesis</keyword>
<accession>A0A232LNT5</accession>
<evidence type="ECO:0000259" key="14">
    <source>
        <dbReference type="Pfam" id="PF00133"/>
    </source>
</evidence>
<dbReference type="Gene3D" id="3.90.740.10">
    <property type="entry name" value="Valyl/Leucyl/Isoleucyl-tRNA synthetase, editing domain"/>
    <property type="match status" value="1"/>
</dbReference>
<evidence type="ECO:0000256" key="5">
    <source>
        <dbReference type="ARBA" id="ARBA00022723"/>
    </source>
</evidence>
<dbReference type="InterPro" id="IPR055416">
    <property type="entry name" value="RBD_LARS1"/>
</dbReference>
<dbReference type="SUPFAM" id="SSF47323">
    <property type="entry name" value="Anticodon-binding domain of a subclass of class I aminoacyl-tRNA synthetases"/>
    <property type="match status" value="1"/>
</dbReference>
<comment type="catalytic activity">
    <reaction evidence="12">
        <text>tRNA(Leu) + L-leucine + ATP = L-leucyl-tRNA(Leu) + AMP + diphosphate</text>
        <dbReference type="Rhea" id="RHEA:11688"/>
        <dbReference type="Rhea" id="RHEA-COMP:9613"/>
        <dbReference type="Rhea" id="RHEA-COMP:9622"/>
        <dbReference type="ChEBI" id="CHEBI:30616"/>
        <dbReference type="ChEBI" id="CHEBI:33019"/>
        <dbReference type="ChEBI" id="CHEBI:57427"/>
        <dbReference type="ChEBI" id="CHEBI:78442"/>
        <dbReference type="ChEBI" id="CHEBI:78494"/>
        <dbReference type="ChEBI" id="CHEBI:456215"/>
        <dbReference type="EC" id="6.1.1.4"/>
    </reaction>
</comment>
<dbReference type="InterPro" id="IPR004493">
    <property type="entry name" value="Leu-tRNA-synth_Ia_arc/euk"/>
</dbReference>
<dbReference type="GO" id="GO:1903432">
    <property type="term" value="P:regulation of TORC1 signaling"/>
    <property type="evidence" value="ECO:0007669"/>
    <property type="project" value="EnsemblFungi"/>
</dbReference>
<dbReference type="Pfam" id="PF08264">
    <property type="entry name" value="Anticodon_1"/>
    <property type="match status" value="1"/>
</dbReference>
<feature type="domain" description="tRNA synthetases class I catalytic" evidence="15">
    <location>
        <begin position="701"/>
        <end position="777"/>
    </location>
</feature>
<dbReference type="Gene3D" id="1.10.730.10">
    <property type="entry name" value="Isoleucyl-tRNA Synthetase, Domain 1"/>
    <property type="match status" value="1"/>
</dbReference>
<dbReference type="InterPro" id="IPR002300">
    <property type="entry name" value="aa-tRNA-synth_Ia"/>
</dbReference>
<keyword evidence="19" id="KW-1185">Reference proteome</keyword>
<comment type="cofactor">
    <cofactor evidence="1">
        <name>Zn(2+)</name>
        <dbReference type="ChEBI" id="CHEBI:29105"/>
    </cofactor>
</comment>
<dbReference type="Proteomes" id="UP000243515">
    <property type="component" value="Unassembled WGS sequence"/>
</dbReference>
<evidence type="ECO:0000313" key="18">
    <source>
        <dbReference type="EMBL" id="OXV05477.1"/>
    </source>
</evidence>
<dbReference type="SUPFAM" id="SSF52374">
    <property type="entry name" value="Nucleotidylyl transferase"/>
    <property type="match status" value="1"/>
</dbReference>
<keyword evidence="10 13" id="KW-0030">Aminoacyl-tRNA synthetase</keyword>
<dbReference type="FunFam" id="3.90.740.10:FF:000001">
    <property type="entry name" value="Leucine--tRNA ligase, cytoplasmic"/>
    <property type="match status" value="1"/>
</dbReference>
<keyword evidence="4 13" id="KW-0436">Ligase</keyword>
<organism evidence="18 19">
    <name type="scientific">Elaphomyces granulatus</name>
    <dbReference type="NCBI Taxonomy" id="519963"/>
    <lineage>
        <taxon>Eukaryota</taxon>
        <taxon>Fungi</taxon>
        <taxon>Dikarya</taxon>
        <taxon>Ascomycota</taxon>
        <taxon>Pezizomycotina</taxon>
        <taxon>Eurotiomycetes</taxon>
        <taxon>Eurotiomycetidae</taxon>
        <taxon>Eurotiales</taxon>
        <taxon>Elaphomycetaceae</taxon>
        <taxon>Elaphomyces</taxon>
    </lineage>
</organism>
<evidence type="ECO:0000313" key="19">
    <source>
        <dbReference type="Proteomes" id="UP000243515"/>
    </source>
</evidence>
<dbReference type="GO" id="GO:0006429">
    <property type="term" value="P:leucyl-tRNA aminoacylation"/>
    <property type="evidence" value="ECO:0007669"/>
    <property type="project" value="EnsemblFungi"/>
</dbReference>
<keyword evidence="8 13" id="KW-0067">ATP-binding</keyword>
<evidence type="ECO:0000256" key="2">
    <source>
        <dbReference type="ARBA" id="ARBA00005594"/>
    </source>
</evidence>
<dbReference type="PANTHER" id="PTHR45794">
    <property type="entry name" value="LEUCYL-TRNA SYNTHETASE"/>
    <property type="match status" value="1"/>
</dbReference>
<evidence type="ECO:0000256" key="9">
    <source>
        <dbReference type="ARBA" id="ARBA00022917"/>
    </source>
</evidence>
<name>A0A232LNT5_9EURO</name>
<evidence type="ECO:0000256" key="7">
    <source>
        <dbReference type="ARBA" id="ARBA00022833"/>
    </source>
</evidence>
<dbReference type="PROSITE" id="PS00178">
    <property type="entry name" value="AA_TRNA_LIGASE_I"/>
    <property type="match status" value="1"/>
</dbReference>
<evidence type="ECO:0000256" key="11">
    <source>
        <dbReference type="ARBA" id="ARBA00030520"/>
    </source>
</evidence>
<reference evidence="18 19" key="1">
    <citation type="journal article" date="2015" name="Environ. Microbiol.">
        <title>Metagenome sequence of Elaphomyces granulatus from sporocarp tissue reveals Ascomycota ectomycorrhizal fingerprints of genome expansion and a Proteobacteria-rich microbiome.</title>
        <authorList>
            <person name="Quandt C.A."/>
            <person name="Kohler A."/>
            <person name="Hesse C.N."/>
            <person name="Sharpton T.J."/>
            <person name="Martin F."/>
            <person name="Spatafora J.W."/>
        </authorList>
    </citation>
    <scope>NUCLEOTIDE SEQUENCE [LARGE SCALE GENOMIC DNA]</scope>
    <source>
        <strain evidence="18 19">OSC145934</strain>
    </source>
</reference>
<evidence type="ECO:0000256" key="4">
    <source>
        <dbReference type="ARBA" id="ARBA00022598"/>
    </source>
</evidence>
<dbReference type="Pfam" id="PF00133">
    <property type="entry name" value="tRNA-synt_1"/>
    <property type="match status" value="1"/>
</dbReference>
<evidence type="ECO:0000256" key="1">
    <source>
        <dbReference type="ARBA" id="ARBA00001947"/>
    </source>
</evidence>
<comment type="similarity">
    <text evidence="2 13">Belongs to the class-I aminoacyl-tRNA synthetase family.</text>
</comment>
<dbReference type="InterPro" id="IPR009080">
    <property type="entry name" value="tRNAsynth_Ia_anticodon-bd"/>
</dbReference>
<feature type="domain" description="Leucine--tRNA ligase RagD-binding" evidence="17">
    <location>
        <begin position="975"/>
        <end position="1031"/>
    </location>
</feature>
<evidence type="ECO:0000256" key="10">
    <source>
        <dbReference type="ARBA" id="ARBA00023146"/>
    </source>
</evidence>
<evidence type="ECO:0000256" key="3">
    <source>
        <dbReference type="ARBA" id="ARBA00013164"/>
    </source>
</evidence>
<dbReference type="GO" id="GO:0005737">
    <property type="term" value="C:cytoplasm"/>
    <property type="evidence" value="ECO:0007669"/>
    <property type="project" value="EnsemblFungi"/>
</dbReference>
<dbReference type="NCBIfam" id="TIGR00395">
    <property type="entry name" value="leuS_arch"/>
    <property type="match status" value="1"/>
</dbReference>
<gene>
    <name evidence="18" type="ORF">Egran_06753</name>
</gene>
<evidence type="ECO:0000256" key="8">
    <source>
        <dbReference type="ARBA" id="ARBA00022840"/>
    </source>
</evidence>
<evidence type="ECO:0000256" key="6">
    <source>
        <dbReference type="ARBA" id="ARBA00022741"/>
    </source>
</evidence>
<evidence type="ECO:0000259" key="17">
    <source>
        <dbReference type="Pfam" id="PF24810"/>
    </source>
</evidence>